<dbReference type="Gene3D" id="1.20.58.760">
    <property type="entry name" value="Peptidase M41"/>
    <property type="match status" value="1"/>
</dbReference>
<evidence type="ECO:0008006" key="3">
    <source>
        <dbReference type="Google" id="ProtNLM"/>
    </source>
</evidence>
<evidence type="ECO:0000313" key="2">
    <source>
        <dbReference type="Proteomes" id="UP000827721"/>
    </source>
</evidence>
<dbReference type="Proteomes" id="UP000827721">
    <property type="component" value="Unassembled WGS sequence"/>
</dbReference>
<accession>A0ABQ8HP68</accession>
<comment type="caution">
    <text evidence="1">The sequence shown here is derived from an EMBL/GenBank/DDBJ whole genome shotgun (WGS) entry which is preliminary data.</text>
</comment>
<dbReference type="EMBL" id="JAFEMO010000008">
    <property type="protein sequence ID" value="KAH7566052.1"/>
    <property type="molecule type" value="Genomic_DNA"/>
</dbReference>
<dbReference type="SUPFAM" id="SSF140990">
    <property type="entry name" value="FtsH protease domain-like"/>
    <property type="match status" value="1"/>
</dbReference>
<gene>
    <name evidence="1" type="ORF">JRO89_XS08G0074400</name>
</gene>
<proteinExistence type="predicted"/>
<sequence length="244" mass="27852">MVVDLQFAARVIEEEMFGVDNMCWMSAKATLEASRLAELFILQTGMTAFGKAYYRNQSDLVPNLAAKLEALRDEYMRFAVEKCASVLREYHSAVETITDILLEKGEIKAEVIWDIYKRAPRIPQYHDQSMENHVFCKGGDRKRQLECHMPIVNPIDEYGALIYAGRWGIHGITLPGRVTFAPGNVGFSTFGAPRPMETQVVSDETWKLIDSIWDKRVQEIKAEASMEIEEDKEKPQLLMASHFL</sequence>
<dbReference type="InterPro" id="IPR037219">
    <property type="entry name" value="Peptidase_M41-like"/>
</dbReference>
<reference evidence="1 2" key="1">
    <citation type="submission" date="2021-02" db="EMBL/GenBank/DDBJ databases">
        <title>Plant Genome Project.</title>
        <authorList>
            <person name="Zhang R.-G."/>
        </authorList>
    </citation>
    <scope>NUCLEOTIDE SEQUENCE [LARGE SCALE GENOMIC DNA]</scope>
    <source>
        <tissue evidence="1">Leaves</tissue>
    </source>
</reference>
<keyword evidence="2" id="KW-1185">Reference proteome</keyword>
<name>A0ABQ8HP68_9ROSI</name>
<organism evidence="1 2">
    <name type="scientific">Xanthoceras sorbifolium</name>
    <dbReference type="NCBI Taxonomy" id="99658"/>
    <lineage>
        <taxon>Eukaryota</taxon>
        <taxon>Viridiplantae</taxon>
        <taxon>Streptophyta</taxon>
        <taxon>Embryophyta</taxon>
        <taxon>Tracheophyta</taxon>
        <taxon>Spermatophyta</taxon>
        <taxon>Magnoliopsida</taxon>
        <taxon>eudicotyledons</taxon>
        <taxon>Gunneridae</taxon>
        <taxon>Pentapetalae</taxon>
        <taxon>rosids</taxon>
        <taxon>malvids</taxon>
        <taxon>Sapindales</taxon>
        <taxon>Sapindaceae</taxon>
        <taxon>Xanthoceroideae</taxon>
        <taxon>Xanthoceras</taxon>
    </lineage>
</organism>
<evidence type="ECO:0000313" key="1">
    <source>
        <dbReference type="EMBL" id="KAH7566052.1"/>
    </source>
</evidence>
<protein>
    <recommendedName>
        <fullName evidence="3">Peptidase M24 domain-containing protein</fullName>
    </recommendedName>
</protein>